<keyword evidence="4" id="KW-1185">Reference proteome</keyword>
<feature type="coiled-coil region" evidence="1">
    <location>
        <begin position="173"/>
        <end position="327"/>
    </location>
</feature>
<dbReference type="AlphaFoldDB" id="A0A5C5VIN3"/>
<feature type="region of interest" description="Disordered" evidence="2">
    <location>
        <begin position="23"/>
        <end position="47"/>
    </location>
</feature>
<dbReference type="EMBL" id="SJPF01000001">
    <property type="protein sequence ID" value="TWT38428.1"/>
    <property type="molecule type" value="Genomic_DNA"/>
</dbReference>
<gene>
    <name evidence="3" type="ORF">Enr8_01200</name>
</gene>
<evidence type="ECO:0000256" key="2">
    <source>
        <dbReference type="SAM" id="MobiDB-lite"/>
    </source>
</evidence>
<evidence type="ECO:0000256" key="1">
    <source>
        <dbReference type="SAM" id="Coils"/>
    </source>
</evidence>
<feature type="coiled-coil region" evidence="1">
    <location>
        <begin position="64"/>
        <end position="130"/>
    </location>
</feature>
<evidence type="ECO:0000313" key="4">
    <source>
        <dbReference type="Proteomes" id="UP000318878"/>
    </source>
</evidence>
<sequence length="440" mass="50346">MATQRKTRKDKSSQPAEKKLVEAMRVDGPHVPSSAQAAPPATTEPTDDDIVAQLEPLELSPAQRRHLEELSGTLREQRADLERRESQLQSQLAAVDNEARIARLGVDQQAAALAERTKSLDRRERELEQRDAALNDRQSEIEAQVLKLDQQAGKLEQTRGAQKREDARLAKTASQLRITHESLEEKAAAERRAVDRKLAEVKAQQAAVEKYSAQVRERETQLAGREQELEQRKAQLDQIAAQLADAERGQTGDALVYSREQAELARQQKAWEAEVAKQRELQEQARKRGEAELIAMAAQLDQRQARLERRQAAVEQIEQELRDKHREALESQLVVAELWPDLMRHAPTAELTQRTAELRVKIRQSHEDAAAIWRRRQNEVNELLARLEERRTEIADEYRRFQQWLSVRHEDLEKQAARLAAAERGLSQKMRFAPQEAKQA</sequence>
<accession>A0A5C5VIN3</accession>
<proteinExistence type="predicted"/>
<name>A0A5C5VIN3_9BACT</name>
<reference evidence="3 4" key="1">
    <citation type="submission" date="2019-02" db="EMBL/GenBank/DDBJ databases">
        <title>Deep-cultivation of Planctomycetes and their phenomic and genomic characterization uncovers novel biology.</title>
        <authorList>
            <person name="Wiegand S."/>
            <person name="Jogler M."/>
            <person name="Boedeker C."/>
            <person name="Pinto D."/>
            <person name="Vollmers J."/>
            <person name="Rivas-Marin E."/>
            <person name="Kohn T."/>
            <person name="Peeters S.H."/>
            <person name="Heuer A."/>
            <person name="Rast P."/>
            <person name="Oberbeckmann S."/>
            <person name="Bunk B."/>
            <person name="Jeske O."/>
            <person name="Meyerdierks A."/>
            <person name="Storesund J.E."/>
            <person name="Kallscheuer N."/>
            <person name="Luecker S."/>
            <person name="Lage O.M."/>
            <person name="Pohl T."/>
            <person name="Merkel B.J."/>
            <person name="Hornburger P."/>
            <person name="Mueller R.-W."/>
            <person name="Bruemmer F."/>
            <person name="Labrenz M."/>
            <person name="Spormann A.M."/>
            <person name="Op Den Camp H."/>
            <person name="Overmann J."/>
            <person name="Amann R."/>
            <person name="Jetten M.S.M."/>
            <person name="Mascher T."/>
            <person name="Medema M.H."/>
            <person name="Devos D.P."/>
            <person name="Kaster A.-K."/>
            <person name="Ovreas L."/>
            <person name="Rohde M."/>
            <person name="Galperin M.Y."/>
            <person name="Jogler C."/>
        </authorList>
    </citation>
    <scope>NUCLEOTIDE SEQUENCE [LARGE SCALE GENOMIC DNA]</scope>
    <source>
        <strain evidence="3 4">Enr8</strain>
    </source>
</reference>
<keyword evidence="1" id="KW-0175">Coiled coil</keyword>
<dbReference type="RefSeq" id="WP_146428685.1">
    <property type="nucleotide sequence ID" value="NZ_SJPF01000001.1"/>
</dbReference>
<dbReference type="Proteomes" id="UP000318878">
    <property type="component" value="Unassembled WGS sequence"/>
</dbReference>
<evidence type="ECO:0000313" key="3">
    <source>
        <dbReference type="EMBL" id="TWT38428.1"/>
    </source>
</evidence>
<protein>
    <submittedName>
        <fullName evidence="3">Uncharacterized protein</fullName>
    </submittedName>
</protein>
<feature type="coiled-coil region" evidence="1">
    <location>
        <begin position="370"/>
        <end position="429"/>
    </location>
</feature>
<comment type="caution">
    <text evidence="3">The sequence shown here is derived from an EMBL/GenBank/DDBJ whole genome shotgun (WGS) entry which is preliminary data.</text>
</comment>
<organism evidence="3 4">
    <name type="scientific">Blastopirellula retiformator</name>
    <dbReference type="NCBI Taxonomy" id="2527970"/>
    <lineage>
        <taxon>Bacteria</taxon>
        <taxon>Pseudomonadati</taxon>
        <taxon>Planctomycetota</taxon>
        <taxon>Planctomycetia</taxon>
        <taxon>Pirellulales</taxon>
        <taxon>Pirellulaceae</taxon>
        <taxon>Blastopirellula</taxon>
    </lineage>
</organism>
<dbReference type="OrthoDB" id="9819872at2"/>